<name>X1FSP2_9ZZZZ</name>
<evidence type="ECO:0000313" key="2">
    <source>
        <dbReference type="EMBL" id="GAH47977.1"/>
    </source>
</evidence>
<comment type="caution">
    <text evidence="2">The sequence shown here is derived from an EMBL/GenBank/DDBJ whole genome shotgun (WGS) entry which is preliminary data.</text>
</comment>
<dbReference type="GO" id="GO:0003677">
    <property type="term" value="F:DNA binding"/>
    <property type="evidence" value="ECO:0007669"/>
    <property type="project" value="InterPro"/>
</dbReference>
<feature type="non-terminal residue" evidence="2">
    <location>
        <position position="1"/>
    </location>
</feature>
<evidence type="ECO:0000259" key="1">
    <source>
        <dbReference type="Pfam" id="PF06733"/>
    </source>
</evidence>
<dbReference type="Pfam" id="PF06733">
    <property type="entry name" value="DEAD_2"/>
    <property type="match status" value="1"/>
</dbReference>
<dbReference type="Gene3D" id="3.40.50.300">
    <property type="entry name" value="P-loop containing nucleotide triphosphate hydrolases"/>
    <property type="match status" value="1"/>
</dbReference>
<gene>
    <name evidence="2" type="ORF">S03H2_35300</name>
</gene>
<dbReference type="GO" id="GO:0003678">
    <property type="term" value="F:DNA helicase activity"/>
    <property type="evidence" value="ECO:0007669"/>
    <property type="project" value="InterPro"/>
</dbReference>
<accession>X1FSP2</accession>
<dbReference type="GO" id="GO:0005524">
    <property type="term" value="F:ATP binding"/>
    <property type="evidence" value="ECO:0007669"/>
    <property type="project" value="InterPro"/>
</dbReference>
<reference evidence="2" key="1">
    <citation type="journal article" date="2014" name="Front. Microbiol.">
        <title>High frequency of phylogenetically diverse reductive dehalogenase-homologous genes in deep subseafloor sedimentary metagenomes.</title>
        <authorList>
            <person name="Kawai M."/>
            <person name="Futagami T."/>
            <person name="Toyoda A."/>
            <person name="Takaki Y."/>
            <person name="Nishi S."/>
            <person name="Hori S."/>
            <person name="Arai W."/>
            <person name="Tsubouchi T."/>
            <person name="Morono Y."/>
            <person name="Uchiyama I."/>
            <person name="Ito T."/>
            <person name="Fujiyama A."/>
            <person name="Inagaki F."/>
            <person name="Takami H."/>
        </authorList>
    </citation>
    <scope>NUCLEOTIDE SEQUENCE</scope>
    <source>
        <strain evidence="2">Expedition CK06-06</strain>
    </source>
</reference>
<organism evidence="2">
    <name type="scientific">marine sediment metagenome</name>
    <dbReference type="NCBI Taxonomy" id="412755"/>
    <lineage>
        <taxon>unclassified sequences</taxon>
        <taxon>metagenomes</taxon>
        <taxon>ecological metagenomes</taxon>
    </lineage>
</organism>
<feature type="domain" description="RAD3-like helicase DEAD" evidence="1">
    <location>
        <begin position="48"/>
        <end position="130"/>
    </location>
</feature>
<dbReference type="InterPro" id="IPR027417">
    <property type="entry name" value="P-loop_NTPase"/>
</dbReference>
<sequence length="282" mass="33279">LKSFHMPVLGRGRYPCIALEVEGLGLMCNDKRIPCNQLDEVDRSEFYKNSKTCYTATDAMRGLVPREGCEYYLAVQKANQAHIAIMTMDYLLAISNNNVYRTFIKREVLAIDEAHRVPSIMRKYHIEQMTESLFFWNEIIPTFPDAKKYEGHPDEYWRMCRLWLVGKVKPIAEKKLEEKRIEIINVFSALHDINMEINRAVASGDKELEWKKRKERSEILKEIKEDDRYDRYKQLILDRDRCEGTIAKVERIIPVKTDFVVVREYRKVRGIQHLKSVSFIPL</sequence>
<protein>
    <recommendedName>
        <fullName evidence="1">RAD3-like helicase DEAD domain-containing protein</fullName>
    </recommendedName>
</protein>
<dbReference type="InterPro" id="IPR010614">
    <property type="entry name" value="RAD3-like_helicase_DEAD"/>
</dbReference>
<dbReference type="AlphaFoldDB" id="X1FSP2"/>
<dbReference type="EMBL" id="BARU01021576">
    <property type="protein sequence ID" value="GAH47977.1"/>
    <property type="molecule type" value="Genomic_DNA"/>
</dbReference>
<proteinExistence type="predicted"/>
<feature type="non-terminal residue" evidence="2">
    <location>
        <position position="282"/>
    </location>
</feature>